<dbReference type="AlphaFoldDB" id="A0A369J0P2"/>
<accession>A0A369J0P2</accession>
<organism evidence="1 2">
    <name type="scientific">Hypsizygus marmoreus</name>
    <name type="common">White beech mushroom</name>
    <name type="synonym">Agaricus marmoreus</name>
    <dbReference type="NCBI Taxonomy" id="39966"/>
    <lineage>
        <taxon>Eukaryota</taxon>
        <taxon>Fungi</taxon>
        <taxon>Dikarya</taxon>
        <taxon>Basidiomycota</taxon>
        <taxon>Agaricomycotina</taxon>
        <taxon>Agaricomycetes</taxon>
        <taxon>Agaricomycetidae</taxon>
        <taxon>Agaricales</taxon>
        <taxon>Tricholomatineae</taxon>
        <taxon>Lyophyllaceae</taxon>
        <taxon>Hypsizygus</taxon>
    </lineage>
</organism>
<name>A0A369J0P2_HYPMA</name>
<dbReference type="InParanoid" id="A0A369J0P2"/>
<protein>
    <submittedName>
        <fullName evidence="1">Uncharacterized protein</fullName>
    </submittedName>
</protein>
<comment type="caution">
    <text evidence="1">The sequence shown here is derived from an EMBL/GenBank/DDBJ whole genome shotgun (WGS) entry which is preliminary data.</text>
</comment>
<dbReference type="EMBL" id="LUEZ02000095">
    <property type="protein sequence ID" value="RDB14952.1"/>
    <property type="molecule type" value="Genomic_DNA"/>
</dbReference>
<dbReference type="Proteomes" id="UP000076154">
    <property type="component" value="Unassembled WGS sequence"/>
</dbReference>
<reference evidence="1" key="1">
    <citation type="submission" date="2018-04" db="EMBL/GenBank/DDBJ databases">
        <title>Whole genome sequencing of Hypsizygus marmoreus.</title>
        <authorList>
            <person name="Choi I.-G."/>
            <person name="Min B."/>
            <person name="Kim J.-G."/>
            <person name="Kim S."/>
            <person name="Oh Y.-L."/>
            <person name="Kong W.-S."/>
            <person name="Park H."/>
            <person name="Jeong J."/>
            <person name="Song E.-S."/>
        </authorList>
    </citation>
    <scope>NUCLEOTIDE SEQUENCE [LARGE SCALE GENOMIC DNA]</scope>
    <source>
        <strain evidence="1">51987-8</strain>
    </source>
</reference>
<evidence type="ECO:0000313" key="1">
    <source>
        <dbReference type="EMBL" id="RDB14952.1"/>
    </source>
</evidence>
<gene>
    <name evidence="1" type="ORF">Hypma_016191</name>
</gene>
<keyword evidence="2" id="KW-1185">Reference proteome</keyword>
<evidence type="ECO:0000313" key="2">
    <source>
        <dbReference type="Proteomes" id="UP000076154"/>
    </source>
</evidence>
<sequence>MDDRGTECQIAGFEYSTGIPASMIDRDVPASFKLNRRRLRNILTLLRQTFGTPLCDRNPESYWYGAR</sequence>
<proteinExistence type="predicted"/>